<proteinExistence type="predicted"/>
<dbReference type="EMBL" id="SJOL01006143">
    <property type="protein sequence ID" value="TGZ69247.1"/>
    <property type="molecule type" value="Genomic_DNA"/>
</dbReference>
<organism evidence="1 2">
    <name type="scientific">Opisthorchis felineus</name>
    <dbReference type="NCBI Taxonomy" id="147828"/>
    <lineage>
        <taxon>Eukaryota</taxon>
        <taxon>Metazoa</taxon>
        <taxon>Spiralia</taxon>
        <taxon>Lophotrochozoa</taxon>
        <taxon>Platyhelminthes</taxon>
        <taxon>Trematoda</taxon>
        <taxon>Digenea</taxon>
        <taxon>Opisthorchiida</taxon>
        <taxon>Opisthorchiata</taxon>
        <taxon>Opisthorchiidae</taxon>
        <taxon>Opisthorchis</taxon>
    </lineage>
</organism>
<accession>A0A4S2M5D7</accession>
<dbReference type="Proteomes" id="UP000308267">
    <property type="component" value="Unassembled WGS sequence"/>
</dbReference>
<comment type="caution">
    <text evidence="1">The sequence shown here is derived from an EMBL/GenBank/DDBJ whole genome shotgun (WGS) entry which is preliminary data.</text>
</comment>
<evidence type="ECO:0000313" key="1">
    <source>
        <dbReference type="EMBL" id="TGZ69247.1"/>
    </source>
</evidence>
<sequence>MAFHLRTDRKVPDLQCPSLGKTVRQKWIAFDPPTPLTRHRSELTRSVIIRMIKLTRLCPMLVFFTLKLHRTILSWLAENSYHIQLNTLQRRSVVSNLEKVSMMLNGVKS</sequence>
<keyword evidence="2" id="KW-1185">Reference proteome</keyword>
<protein>
    <submittedName>
        <fullName evidence="1">Uncharacterized protein</fullName>
    </submittedName>
</protein>
<name>A0A4S2M5D7_OPIFE</name>
<evidence type="ECO:0000313" key="2">
    <source>
        <dbReference type="Proteomes" id="UP000308267"/>
    </source>
</evidence>
<reference evidence="1 2" key="1">
    <citation type="journal article" date="2019" name="BMC Genomics">
        <title>New insights from Opisthorchis felineus genome: update on genomics of the epidemiologically important liver flukes.</title>
        <authorList>
            <person name="Ershov N.I."/>
            <person name="Mordvinov V.A."/>
            <person name="Prokhortchouk E.B."/>
            <person name="Pakharukova M.Y."/>
            <person name="Gunbin K.V."/>
            <person name="Ustyantsev K."/>
            <person name="Genaev M.A."/>
            <person name="Blinov A.G."/>
            <person name="Mazur A."/>
            <person name="Boulygina E."/>
            <person name="Tsygankova S."/>
            <person name="Khrameeva E."/>
            <person name="Chekanov N."/>
            <person name="Fan G."/>
            <person name="Xiao A."/>
            <person name="Zhang H."/>
            <person name="Xu X."/>
            <person name="Yang H."/>
            <person name="Solovyev V."/>
            <person name="Lee S.M."/>
            <person name="Liu X."/>
            <person name="Afonnikov D.A."/>
            <person name="Skryabin K.G."/>
        </authorList>
    </citation>
    <scope>NUCLEOTIDE SEQUENCE [LARGE SCALE GENOMIC DNA]</scope>
    <source>
        <strain evidence="1">AK-0245</strain>
        <tissue evidence="1">Whole organism</tissue>
    </source>
</reference>
<gene>
    <name evidence="1" type="ORF">CRM22_003840</name>
</gene>
<dbReference type="AlphaFoldDB" id="A0A4S2M5D7"/>